<feature type="transmembrane region" description="Helical" evidence="9">
    <location>
        <begin position="121"/>
        <end position="141"/>
    </location>
</feature>
<keyword evidence="2 9" id="KW-1003">Cell membrane</keyword>
<keyword evidence="7 9" id="KW-1133">Transmembrane helix</keyword>
<protein>
    <recommendedName>
        <fullName evidence="9">Lipoprotein signal peptidase</fullName>
        <ecNumber evidence="9">3.4.23.36</ecNumber>
    </recommendedName>
    <alternativeName>
        <fullName evidence="9">Prolipoprotein signal peptidase</fullName>
    </alternativeName>
    <alternativeName>
        <fullName evidence="9">Signal peptidase II</fullName>
        <shortName evidence="9">SPase II</shortName>
    </alternativeName>
</protein>
<keyword evidence="6 9" id="KW-0378">Hydrolase</keyword>
<evidence type="ECO:0000256" key="9">
    <source>
        <dbReference type="HAMAP-Rule" id="MF_00161"/>
    </source>
</evidence>
<comment type="pathway">
    <text evidence="9">Protein modification; lipoprotein biosynthesis (signal peptide cleavage).</text>
</comment>
<dbReference type="UniPathway" id="UPA00665"/>
<dbReference type="InterPro" id="IPR001872">
    <property type="entry name" value="Peptidase_A8"/>
</dbReference>
<dbReference type="OrthoDB" id="9810259at2"/>
<feature type="transmembrane region" description="Helical" evidence="9">
    <location>
        <begin position="84"/>
        <end position="101"/>
    </location>
</feature>
<dbReference type="AlphaFoldDB" id="A0A398CRY8"/>
<dbReference type="Proteomes" id="UP000266340">
    <property type="component" value="Unassembled WGS sequence"/>
</dbReference>
<dbReference type="RefSeq" id="WP_119147342.1">
    <property type="nucleotide sequence ID" value="NZ_JBHSOV010000044.1"/>
</dbReference>
<evidence type="ECO:0000256" key="7">
    <source>
        <dbReference type="ARBA" id="ARBA00022989"/>
    </source>
</evidence>
<feature type="active site" evidence="9">
    <location>
        <position position="111"/>
    </location>
</feature>
<comment type="similarity">
    <text evidence="1 9 10">Belongs to the peptidase A8 family.</text>
</comment>
<evidence type="ECO:0000256" key="5">
    <source>
        <dbReference type="ARBA" id="ARBA00022750"/>
    </source>
</evidence>
<sequence length="161" mass="17518">MIFYGIALGVAAIDLLSKLAIEWTMSLGDTLNVWDSVIHFELYKNSGAAGSSFQGYARFFAVLAILFIWFAVRYKRQGKAKDRVLEIGLAVLVGGAAGNGVERLLFGEVTDFLVFGSRSGIMNIADLAINAGVVLLIVGIWRQNRTERRVTLKATGASTEE</sequence>
<gene>
    <name evidence="9 11" type="primary">lspA</name>
    <name evidence="11" type="ORF">D3H35_00690</name>
</gene>
<evidence type="ECO:0000313" key="11">
    <source>
        <dbReference type="EMBL" id="RIE05342.1"/>
    </source>
</evidence>
<evidence type="ECO:0000256" key="10">
    <source>
        <dbReference type="RuleBase" id="RU004181"/>
    </source>
</evidence>
<keyword evidence="3 9" id="KW-0645">Protease</keyword>
<dbReference type="EC" id="3.4.23.36" evidence="9"/>
<dbReference type="GO" id="GO:0004190">
    <property type="term" value="F:aspartic-type endopeptidase activity"/>
    <property type="evidence" value="ECO:0007669"/>
    <property type="project" value="UniProtKB-UniRule"/>
</dbReference>
<evidence type="ECO:0000256" key="4">
    <source>
        <dbReference type="ARBA" id="ARBA00022692"/>
    </source>
</evidence>
<comment type="caution">
    <text evidence="11">The sequence shown here is derived from an EMBL/GenBank/DDBJ whole genome shotgun (WGS) entry which is preliminary data.</text>
</comment>
<evidence type="ECO:0000256" key="6">
    <source>
        <dbReference type="ARBA" id="ARBA00022801"/>
    </source>
</evidence>
<dbReference type="Pfam" id="PF01252">
    <property type="entry name" value="Peptidase_A8"/>
    <property type="match status" value="1"/>
</dbReference>
<dbReference type="NCBIfam" id="TIGR00077">
    <property type="entry name" value="lspA"/>
    <property type="match status" value="1"/>
</dbReference>
<keyword evidence="5 9" id="KW-0064">Aspartyl protease</keyword>
<dbReference type="HAMAP" id="MF_00161">
    <property type="entry name" value="LspA"/>
    <property type="match status" value="1"/>
</dbReference>
<feature type="transmembrane region" description="Helical" evidence="9">
    <location>
        <begin position="55"/>
        <end position="72"/>
    </location>
</feature>
<comment type="subcellular location">
    <subcellularLocation>
        <location evidence="9">Cell membrane</location>
        <topology evidence="9">Multi-pass membrane protein</topology>
    </subcellularLocation>
</comment>
<name>A0A398CRY8_9BACL</name>
<evidence type="ECO:0000256" key="8">
    <source>
        <dbReference type="ARBA" id="ARBA00023136"/>
    </source>
</evidence>
<organism evidence="11 12">
    <name type="scientific">Cohnella faecalis</name>
    <dbReference type="NCBI Taxonomy" id="2315694"/>
    <lineage>
        <taxon>Bacteria</taxon>
        <taxon>Bacillati</taxon>
        <taxon>Bacillota</taxon>
        <taxon>Bacilli</taxon>
        <taxon>Bacillales</taxon>
        <taxon>Paenibacillaceae</taxon>
        <taxon>Cohnella</taxon>
    </lineage>
</organism>
<dbReference type="GO" id="GO:0006508">
    <property type="term" value="P:proteolysis"/>
    <property type="evidence" value="ECO:0007669"/>
    <property type="project" value="UniProtKB-KW"/>
</dbReference>
<comment type="caution">
    <text evidence="9">Lacks conserved residue(s) required for the propagation of feature annotation.</text>
</comment>
<evidence type="ECO:0000313" key="12">
    <source>
        <dbReference type="Proteomes" id="UP000266340"/>
    </source>
</evidence>
<keyword evidence="4 9" id="KW-0812">Transmembrane</keyword>
<evidence type="ECO:0000256" key="2">
    <source>
        <dbReference type="ARBA" id="ARBA00022475"/>
    </source>
</evidence>
<keyword evidence="12" id="KW-1185">Reference proteome</keyword>
<dbReference type="EMBL" id="QXJM01000007">
    <property type="protein sequence ID" value="RIE05342.1"/>
    <property type="molecule type" value="Genomic_DNA"/>
</dbReference>
<dbReference type="GO" id="GO:0005886">
    <property type="term" value="C:plasma membrane"/>
    <property type="evidence" value="ECO:0007669"/>
    <property type="project" value="UniProtKB-SubCell"/>
</dbReference>
<proteinExistence type="inferred from homology"/>
<accession>A0A398CRY8</accession>
<comment type="catalytic activity">
    <reaction evidence="9">
        <text>Release of signal peptides from bacterial membrane prolipoproteins. Hydrolyzes -Xaa-Yaa-Zaa-|-(S,diacylglyceryl)Cys-, in which Xaa is hydrophobic (preferably Leu), and Yaa (Ala or Ser) and Zaa (Gly or Ala) have small, neutral side chains.</text>
        <dbReference type="EC" id="3.4.23.36"/>
    </reaction>
</comment>
<feature type="active site" evidence="9">
    <location>
        <position position="126"/>
    </location>
</feature>
<keyword evidence="8 9" id="KW-0472">Membrane</keyword>
<evidence type="ECO:0000256" key="1">
    <source>
        <dbReference type="ARBA" id="ARBA00006139"/>
    </source>
</evidence>
<comment type="function">
    <text evidence="9">This protein specifically catalyzes the removal of signal peptides from prolipoproteins.</text>
</comment>
<dbReference type="PRINTS" id="PR00781">
    <property type="entry name" value="LIPOSIGPTASE"/>
</dbReference>
<dbReference type="PANTHER" id="PTHR33695:SF1">
    <property type="entry name" value="LIPOPROTEIN SIGNAL PEPTIDASE"/>
    <property type="match status" value="1"/>
</dbReference>
<evidence type="ECO:0000256" key="3">
    <source>
        <dbReference type="ARBA" id="ARBA00022670"/>
    </source>
</evidence>
<reference evidence="11 12" key="1">
    <citation type="submission" date="2018-09" db="EMBL/GenBank/DDBJ databases">
        <title>Cohnella cavernae sp. nov., isolated from a karst cave.</title>
        <authorList>
            <person name="Zhu H."/>
        </authorList>
    </citation>
    <scope>NUCLEOTIDE SEQUENCE [LARGE SCALE GENOMIC DNA]</scope>
    <source>
        <strain evidence="11 12">K2E09-144</strain>
    </source>
</reference>
<dbReference type="PANTHER" id="PTHR33695">
    <property type="entry name" value="LIPOPROTEIN SIGNAL PEPTIDASE"/>
    <property type="match status" value="1"/>
</dbReference>